<protein>
    <submittedName>
        <fullName evidence="1">Small-conductance mechanosensitive channel</fullName>
    </submittedName>
</protein>
<evidence type="ECO:0000313" key="2">
    <source>
        <dbReference type="Proteomes" id="UP000003477"/>
    </source>
</evidence>
<dbReference type="AlphaFoldDB" id="G5JER4"/>
<reference evidence="1 2" key="1">
    <citation type="journal article" date="2011" name="Front. Microbiol.">
        <title>Two Strains of Crocosphaera watsonii with Highly Conserved Genomes are Distinguished by Strain-Specific Features.</title>
        <authorList>
            <person name="Bench S.R."/>
            <person name="Ilikchyan I.N."/>
            <person name="Tripp H.J."/>
            <person name="Zehr J.P."/>
        </authorList>
    </citation>
    <scope>NUCLEOTIDE SEQUENCE [LARGE SCALE GENOMIC DNA]</scope>
    <source>
        <strain evidence="1 2">WH 0003</strain>
    </source>
</reference>
<accession>G5JER4</accession>
<dbReference type="EMBL" id="AESD01001077">
    <property type="protein sequence ID" value="EHJ09322.1"/>
    <property type="molecule type" value="Genomic_DNA"/>
</dbReference>
<dbReference type="PATRIC" id="fig|423471.3.peg.5518"/>
<sequence>MQLSHFHKNLVLACFCTTVGLTTVKVQPVQALTYEFKGTMTQSLFLTGAPEIGLEANPDLYTGRFSFDSSSFTGVGLEIFGLESGLTVFLYDDPRVNETVDPGPDSPQVRFQDGELLGLYWNAIYHPFTTVPEQGYPGDFVHITGSTFTDGFDPTFYTEEDEPRSPVLGFGTVEYTHVNEPRTIIPLAAMSLFALSSLRKKTFNLTKVR</sequence>
<dbReference type="Proteomes" id="UP000003477">
    <property type="component" value="Unassembled WGS sequence"/>
</dbReference>
<comment type="caution">
    <text evidence="1">The sequence shown here is derived from an EMBL/GenBank/DDBJ whole genome shotgun (WGS) entry which is preliminary data.</text>
</comment>
<gene>
    <name evidence="1" type="ORF">CWATWH0003_B251</name>
</gene>
<organism evidence="1 2">
    <name type="scientific">Crocosphaera watsonii WH 0003</name>
    <dbReference type="NCBI Taxonomy" id="423471"/>
    <lineage>
        <taxon>Bacteria</taxon>
        <taxon>Bacillati</taxon>
        <taxon>Cyanobacteriota</taxon>
        <taxon>Cyanophyceae</taxon>
        <taxon>Oscillatoriophycideae</taxon>
        <taxon>Chroococcales</taxon>
        <taxon>Aphanothecaceae</taxon>
        <taxon>Crocosphaera</taxon>
    </lineage>
</organism>
<proteinExistence type="predicted"/>
<name>G5JER4_CROWT</name>
<evidence type="ECO:0000313" key="1">
    <source>
        <dbReference type="EMBL" id="EHJ09322.1"/>
    </source>
</evidence>